<name>A0A1V3NCQ3_9GAMM</name>
<dbReference type="InterPro" id="IPR016181">
    <property type="entry name" value="Acyl_CoA_acyltransferase"/>
</dbReference>
<organism evidence="4 5">
    <name type="scientific">Thioalkalivibrio denitrificans</name>
    <dbReference type="NCBI Taxonomy" id="108003"/>
    <lineage>
        <taxon>Bacteria</taxon>
        <taxon>Pseudomonadati</taxon>
        <taxon>Pseudomonadota</taxon>
        <taxon>Gammaproteobacteria</taxon>
        <taxon>Chromatiales</taxon>
        <taxon>Ectothiorhodospiraceae</taxon>
        <taxon>Thioalkalivibrio</taxon>
    </lineage>
</organism>
<evidence type="ECO:0000256" key="2">
    <source>
        <dbReference type="ARBA" id="ARBA00023315"/>
    </source>
</evidence>
<evidence type="ECO:0000259" key="3">
    <source>
        <dbReference type="PROSITE" id="PS51186"/>
    </source>
</evidence>
<keyword evidence="5" id="KW-1185">Reference proteome</keyword>
<accession>A0A1V3NCQ3</accession>
<dbReference type="CDD" id="cd04301">
    <property type="entry name" value="NAT_SF"/>
    <property type="match status" value="1"/>
</dbReference>
<sequence>MAKRHKKISFRSLAEADYAALPRLTGTADESAAVFWEAADPASPTAIRELLRSRQDVTVAEVKGRVVGLGALYEVEEGRQGYLGPVVVDPEYRGHGVGSMLVSRLLDVAFRGHRVREVRARIPGDNEDGVVMLSEMGFMPYSHEEHATPDGRSRVVVQMRINRRGHQDND</sequence>
<comment type="caution">
    <text evidence="4">The sequence shown here is derived from an EMBL/GenBank/DDBJ whole genome shotgun (WGS) entry which is preliminary data.</text>
</comment>
<dbReference type="PROSITE" id="PS51186">
    <property type="entry name" value="GNAT"/>
    <property type="match status" value="1"/>
</dbReference>
<reference evidence="4 5" key="1">
    <citation type="submission" date="2017-02" db="EMBL/GenBank/DDBJ databases">
        <title>Genomic diversity within the haloalkaliphilic genus Thioalkalivibrio.</title>
        <authorList>
            <person name="Ahn A.-C."/>
            <person name="Meier-Kolthoff J."/>
            <person name="Overmars L."/>
            <person name="Richter M."/>
            <person name="Woyke T."/>
            <person name="Sorokin D.Y."/>
            <person name="Muyzer G."/>
        </authorList>
    </citation>
    <scope>NUCLEOTIDE SEQUENCE [LARGE SCALE GENOMIC DNA]</scope>
    <source>
        <strain evidence="4 5">ALJD</strain>
    </source>
</reference>
<dbReference type="EMBL" id="MVBK01000090">
    <property type="protein sequence ID" value="OOG22804.1"/>
    <property type="molecule type" value="Genomic_DNA"/>
</dbReference>
<dbReference type="RefSeq" id="WP_077279753.1">
    <property type="nucleotide sequence ID" value="NZ_MVBK01000090.1"/>
</dbReference>
<dbReference type="AlphaFoldDB" id="A0A1V3NCQ3"/>
<dbReference type="PANTHER" id="PTHR43877">
    <property type="entry name" value="AMINOALKYLPHOSPHONATE N-ACETYLTRANSFERASE-RELATED-RELATED"/>
    <property type="match status" value="1"/>
</dbReference>
<dbReference type="STRING" id="108003.B1C78_13680"/>
<dbReference type="Proteomes" id="UP000189462">
    <property type="component" value="Unassembled WGS sequence"/>
</dbReference>
<dbReference type="InterPro" id="IPR050832">
    <property type="entry name" value="Bact_Acetyltransf"/>
</dbReference>
<evidence type="ECO:0000313" key="5">
    <source>
        <dbReference type="Proteomes" id="UP000189462"/>
    </source>
</evidence>
<keyword evidence="2" id="KW-0012">Acyltransferase</keyword>
<feature type="domain" description="N-acetyltransferase" evidence="3">
    <location>
        <begin position="8"/>
        <end position="164"/>
    </location>
</feature>
<protein>
    <submittedName>
        <fullName evidence="4">GNAT family N-acetyltransferase</fullName>
    </submittedName>
</protein>
<dbReference type="GO" id="GO:0016747">
    <property type="term" value="F:acyltransferase activity, transferring groups other than amino-acyl groups"/>
    <property type="evidence" value="ECO:0007669"/>
    <property type="project" value="InterPro"/>
</dbReference>
<evidence type="ECO:0000256" key="1">
    <source>
        <dbReference type="ARBA" id="ARBA00022679"/>
    </source>
</evidence>
<dbReference type="Gene3D" id="3.40.630.30">
    <property type="match status" value="1"/>
</dbReference>
<dbReference type="OrthoDB" id="273614at2"/>
<gene>
    <name evidence="4" type="ORF">B1C78_13680</name>
</gene>
<dbReference type="InterPro" id="IPR000182">
    <property type="entry name" value="GNAT_dom"/>
</dbReference>
<proteinExistence type="predicted"/>
<evidence type="ECO:0000313" key="4">
    <source>
        <dbReference type="EMBL" id="OOG22804.1"/>
    </source>
</evidence>
<dbReference type="SUPFAM" id="SSF55729">
    <property type="entry name" value="Acyl-CoA N-acyltransferases (Nat)"/>
    <property type="match status" value="1"/>
</dbReference>
<dbReference type="Pfam" id="PF00583">
    <property type="entry name" value="Acetyltransf_1"/>
    <property type="match status" value="1"/>
</dbReference>
<keyword evidence="1 4" id="KW-0808">Transferase</keyword>